<evidence type="ECO:0000256" key="6">
    <source>
        <dbReference type="ARBA" id="ARBA00022898"/>
    </source>
</evidence>
<dbReference type="AlphaFoldDB" id="F4SC44"/>
<keyword evidence="4 11" id="KW-0028">Amino-acid biosynthesis</keyword>
<comment type="catalytic activity">
    <reaction evidence="11">
        <text>L-leucine + 2-oxoglutarate = 4-methyl-2-oxopentanoate + L-glutamate</text>
        <dbReference type="Rhea" id="RHEA:18321"/>
        <dbReference type="ChEBI" id="CHEBI:16810"/>
        <dbReference type="ChEBI" id="CHEBI:17865"/>
        <dbReference type="ChEBI" id="CHEBI:29985"/>
        <dbReference type="ChEBI" id="CHEBI:57427"/>
        <dbReference type="EC" id="2.6.1.42"/>
    </reaction>
</comment>
<evidence type="ECO:0000256" key="3">
    <source>
        <dbReference type="ARBA" id="ARBA00022576"/>
    </source>
</evidence>
<dbReference type="InterPro" id="IPR018300">
    <property type="entry name" value="Aminotrans_IV_CS"/>
</dbReference>
<dbReference type="FunCoup" id="F4SC44">
    <property type="interactions" value="339"/>
</dbReference>
<comment type="similarity">
    <text evidence="2 9">Belongs to the class-IV pyridoxal-phosphate-dependent aminotransferase family.</text>
</comment>
<feature type="modified residue" description="N6-(pyridoxal phosphate)lysine" evidence="8">
    <location>
        <position position="222"/>
    </location>
</feature>
<dbReference type="GO" id="GO:0009099">
    <property type="term" value="P:L-valine biosynthetic process"/>
    <property type="evidence" value="ECO:0007669"/>
    <property type="project" value="EnsemblFungi"/>
</dbReference>
<accession>F4SC44</accession>
<evidence type="ECO:0000256" key="2">
    <source>
        <dbReference type="ARBA" id="ARBA00009320"/>
    </source>
</evidence>
<dbReference type="GO" id="GO:0009098">
    <property type="term" value="P:L-leucine biosynthetic process"/>
    <property type="evidence" value="ECO:0007669"/>
    <property type="project" value="EnsemblFungi"/>
</dbReference>
<dbReference type="eggNOG" id="KOG0975">
    <property type="taxonomic scope" value="Eukaryota"/>
</dbReference>
<dbReference type="InterPro" id="IPR001544">
    <property type="entry name" value="Aminotrans_IV"/>
</dbReference>
<dbReference type="PIRSF" id="PIRSF006468">
    <property type="entry name" value="BCAT1"/>
    <property type="match status" value="1"/>
</dbReference>
<evidence type="ECO:0000256" key="9">
    <source>
        <dbReference type="RuleBase" id="RU004106"/>
    </source>
</evidence>
<name>F4SC44_MELLP</name>
<keyword evidence="5 11" id="KW-0808">Transferase</keyword>
<dbReference type="InterPro" id="IPR043132">
    <property type="entry name" value="BCAT-like_C"/>
</dbReference>
<evidence type="ECO:0000256" key="11">
    <source>
        <dbReference type="RuleBase" id="RU004517"/>
    </source>
</evidence>
<organism evidence="14">
    <name type="scientific">Melampsora larici-populina (strain 98AG31 / pathotype 3-4-7)</name>
    <name type="common">Poplar leaf rust fungus</name>
    <dbReference type="NCBI Taxonomy" id="747676"/>
    <lineage>
        <taxon>Eukaryota</taxon>
        <taxon>Fungi</taxon>
        <taxon>Dikarya</taxon>
        <taxon>Basidiomycota</taxon>
        <taxon>Pucciniomycotina</taxon>
        <taxon>Pucciniomycetes</taxon>
        <taxon>Pucciniales</taxon>
        <taxon>Melampsoraceae</taxon>
        <taxon>Melampsora</taxon>
    </lineage>
</organism>
<sequence length="397" mass="42832">MSKNGRSPYSKSAASQPIDSIGSANIDASKLRIENSNAPKTKSPPSELNFGQTFTDHMLVLNWSQDAGWSDPLIQPYQPLVLDPSATVFHYAPSLFEGMKAYKGADGQIRLFRPDKNMARMNTSAERLAFPAFDGAELIKLIKSLVKLDSDWIPTEPGYSLYIRPTMIGTQVGLGVGPSTNVMLYVICSPVGPYYKTGFKPVSLLASTKYVRAWPGGTGAYKLGANYATGVVPQVQAASDGYQQILWLFGDDHELTEVGTMNLFLAIEQDDGKLEVITPPLDDKILPGITRDSVLSLLRGHADGTASLDGLSKDLVISERKICMSEVIEASRKSKLREVFGAGTAAIVCSVDRIGYEGKDISIPVGSQGLGDIAAIVQREILGRQTGVIPSEWSVVA</sequence>
<evidence type="ECO:0000256" key="12">
    <source>
        <dbReference type="SAM" id="MobiDB-lite"/>
    </source>
</evidence>
<keyword evidence="6 10" id="KW-0663">Pyridoxal phosphate</keyword>
<evidence type="ECO:0000256" key="10">
    <source>
        <dbReference type="RuleBase" id="RU004516"/>
    </source>
</evidence>
<evidence type="ECO:0000313" key="13">
    <source>
        <dbReference type="EMBL" id="EGF97789.1"/>
    </source>
</evidence>
<dbReference type="OrthoDB" id="1732691at2759"/>
<dbReference type="GO" id="GO:0005759">
    <property type="term" value="C:mitochondrial matrix"/>
    <property type="evidence" value="ECO:0007669"/>
    <property type="project" value="EnsemblFungi"/>
</dbReference>
<dbReference type="SUPFAM" id="SSF56752">
    <property type="entry name" value="D-aminoacid aminotransferase-like PLP-dependent enzymes"/>
    <property type="match status" value="1"/>
</dbReference>
<dbReference type="EC" id="2.6.1.42" evidence="11"/>
<evidence type="ECO:0000256" key="8">
    <source>
        <dbReference type="PIRSR" id="PIRSR006468-1"/>
    </source>
</evidence>
<protein>
    <recommendedName>
        <fullName evidence="11">Branched-chain-amino-acid aminotransferase</fullName>
        <ecNumber evidence="11">2.6.1.42</ecNumber>
    </recommendedName>
</protein>
<feature type="compositionally biased region" description="Polar residues" evidence="12">
    <location>
        <begin position="1"/>
        <end position="18"/>
    </location>
</feature>
<dbReference type="Gene3D" id="3.20.10.10">
    <property type="entry name" value="D-amino Acid Aminotransferase, subunit A, domain 2"/>
    <property type="match status" value="1"/>
</dbReference>
<dbReference type="RefSeq" id="XP_007418937.1">
    <property type="nucleotide sequence ID" value="XM_007418875.1"/>
</dbReference>
<evidence type="ECO:0000256" key="7">
    <source>
        <dbReference type="ARBA" id="ARBA00023304"/>
    </source>
</evidence>
<comment type="catalytic activity">
    <reaction evidence="11">
        <text>L-isoleucine + 2-oxoglutarate = (S)-3-methyl-2-oxopentanoate + L-glutamate</text>
        <dbReference type="Rhea" id="RHEA:24801"/>
        <dbReference type="ChEBI" id="CHEBI:16810"/>
        <dbReference type="ChEBI" id="CHEBI:29985"/>
        <dbReference type="ChEBI" id="CHEBI:35146"/>
        <dbReference type="ChEBI" id="CHEBI:58045"/>
        <dbReference type="EC" id="2.6.1.42"/>
    </reaction>
</comment>
<dbReference type="Pfam" id="PF01063">
    <property type="entry name" value="Aminotran_4"/>
    <property type="match status" value="1"/>
</dbReference>
<dbReference type="InterPro" id="IPR043131">
    <property type="entry name" value="BCAT-like_N"/>
</dbReference>
<reference evidence="14" key="1">
    <citation type="journal article" date="2011" name="Proc. Natl. Acad. Sci. U.S.A.">
        <title>Obligate biotrophy features unraveled by the genomic analysis of rust fungi.</title>
        <authorList>
            <person name="Duplessis S."/>
            <person name="Cuomo C.A."/>
            <person name="Lin Y.-C."/>
            <person name="Aerts A."/>
            <person name="Tisserant E."/>
            <person name="Veneault-Fourrey C."/>
            <person name="Joly D.L."/>
            <person name="Hacquard S."/>
            <person name="Amselem J."/>
            <person name="Cantarel B.L."/>
            <person name="Chiu R."/>
            <person name="Coutinho P.M."/>
            <person name="Feau N."/>
            <person name="Field M."/>
            <person name="Frey P."/>
            <person name="Gelhaye E."/>
            <person name="Goldberg J."/>
            <person name="Grabherr M.G."/>
            <person name="Kodira C.D."/>
            <person name="Kohler A."/>
            <person name="Kuees U."/>
            <person name="Lindquist E.A."/>
            <person name="Lucas S.M."/>
            <person name="Mago R."/>
            <person name="Mauceli E."/>
            <person name="Morin E."/>
            <person name="Murat C."/>
            <person name="Pangilinan J.L."/>
            <person name="Park R."/>
            <person name="Pearson M."/>
            <person name="Quesneville H."/>
            <person name="Rouhier N."/>
            <person name="Sakthikumar S."/>
            <person name="Salamov A.A."/>
            <person name="Schmutz J."/>
            <person name="Selles B."/>
            <person name="Shapiro H."/>
            <person name="Tanguay P."/>
            <person name="Tuskan G.A."/>
            <person name="Henrissat B."/>
            <person name="Van de Peer Y."/>
            <person name="Rouze P."/>
            <person name="Ellis J.G."/>
            <person name="Dodds P.N."/>
            <person name="Schein J.E."/>
            <person name="Zhong S."/>
            <person name="Hamelin R.C."/>
            <person name="Grigoriev I.V."/>
            <person name="Szabo L.J."/>
            <person name="Martin F."/>
        </authorList>
    </citation>
    <scope>NUCLEOTIDE SEQUENCE [LARGE SCALE GENOMIC DNA]</scope>
    <source>
        <strain evidence="14">98AG31 / pathotype 3-4-7</strain>
    </source>
</reference>
<comment type="cofactor">
    <cofactor evidence="1 10">
        <name>pyridoxal 5'-phosphate</name>
        <dbReference type="ChEBI" id="CHEBI:597326"/>
    </cofactor>
</comment>
<dbReference type="EMBL" id="GL883199">
    <property type="protein sequence ID" value="EGF97789.1"/>
    <property type="molecule type" value="Genomic_DNA"/>
</dbReference>
<dbReference type="STRING" id="747676.F4SC44"/>
<dbReference type="NCBIfam" id="TIGR01123">
    <property type="entry name" value="ilvE_II"/>
    <property type="match status" value="1"/>
</dbReference>
<evidence type="ECO:0000256" key="4">
    <source>
        <dbReference type="ARBA" id="ARBA00022605"/>
    </source>
</evidence>
<gene>
    <name evidence="13" type="ORF">MELLADRAFT_69772</name>
</gene>
<dbReference type="InParanoid" id="F4SC44"/>
<dbReference type="InterPro" id="IPR036038">
    <property type="entry name" value="Aminotransferase-like"/>
</dbReference>
<dbReference type="VEuPathDB" id="FungiDB:MELLADRAFT_69772"/>
<feature type="region of interest" description="Disordered" evidence="12">
    <location>
        <begin position="1"/>
        <end position="20"/>
    </location>
</feature>
<dbReference type="PANTHER" id="PTHR11825">
    <property type="entry name" value="SUBGROUP IIII AMINOTRANSFERASE"/>
    <property type="match status" value="1"/>
</dbReference>
<dbReference type="PANTHER" id="PTHR11825:SF44">
    <property type="entry name" value="BRANCHED-CHAIN-AMINO-ACID AMINOTRANSFERASE"/>
    <property type="match status" value="1"/>
</dbReference>
<evidence type="ECO:0000256" key="1">
    <source>
        <dbReference type="ARBA" id="ARBA00001933"/>
    </source>
</evidence>
<evidence type="ECO:0000256" key="5">
    <source>
        <dbReference type="ARBA" id="ARBA00022679"/>
    </source>
</evidence>
<keyword evidence="7 11" id="KW-0100">Branched-chain amino acid biosynthesis</keyword>
<proteinExistence type="inferred from homology"/>
<dbReference type="GeneID" id="18931316"/>
<dbReference type="FunFam" id="3.20.10.10:FF:000004">
    <property type="entry name" value="Branched-chain-amino-acid aminotransferase"/>
    <property type="match status" value="1"/>
</dbReference>
<dbReference type="FunFam" id="3.30.470.10:FF:000005">
    <property type="entry name" value="Branched-chain-amino-acid aminotransferase"/>
    <property type="match status" value="1"/>
</dbReference>
<dbReference type="Proteomes" id="UP000001072">
    <property type="component" value="Unassembled WGS sequence"/>
</dbReference>
<dbReference type="GO" id="GO:0052656">
    <property type="term" value="F:L-isoleucine-2-oxoglutarate transaminase activity"/>
    <property type="evidence" value="ECO:0007669"/>
    <property type="project" value="EnsemblFungi"/>
</dbReference>
<dbReference type="HOGENOM" id="CLU_031922_0_1_1"/>
<keyword evidence="3 11" id="KW-0032">Aminotransferase</keyword>
<dbReference type="KEGG" id="mlr:MELLADRAFT_69772"/>
<dbReference type="GO" id="GO:0052655">
    <property type="term" value="F:L-valine-2-oxoglutarate transaminase activity"/>
    <property type="evidence" value="ECO:0007669"/>
    <property type="project" value="EnsemblFungi"/>
</dbReference>
<evidence type="ECO:0000313" key="14">
    <source>
        <dbReference type="Proteomes" id="UP000001072"/>
    </source>
</evidence>
<comment type="catalytic activity">
    <reaction evidence="11">
        <text>L-valine + 2-oxoglutarate = 3-methyl-2-oxobutanoate + L-glutamate</text>
        <dbReference type="Rhea" id="RHEA:24813"/>
        <dbReference type="ChEBI" id="CHEBI:11851"/>
        <dbReference type="ChEBI" id="CHEBI:16810"/>
        <dbReference type="ChEBI" id="CHEBI:29985"/>
        <dbReference type="ChEBI" id="CHEBI:57762"/>
        <dbReference type="EC" id="2.6.1.42"/>
    </reaction>
</comment>
<dbReference type="GO" id="GO:1901705">
    <property type="term" value="P:L-isoleucine biosynthetic process"/>
    <property type="evidence" value="ECO:0007669"/>
    <property type="project" value="EnsemblFungi"/>
</dbReference>
<dbReference type="PROSITE" id="PS00770">
    <property type="entry name" value="AA_TRANSFER_CLASS_4"/>
    <property type="match status" value="1"/>
</dbReference>
<dbReference type="InterPro" id="IPR005786">
    <property type="entry name" value="B_amino_transII"/>
</dbReference>
<dbReference type="InterPro" id="IPR033939">
    <property type="entry name" value="BCAT_family"/>
</dbReference>
<dbReference type="Gene3D" id="3.30.470.10">
    <property type="match status" value="1"/>
</dbReference>
<dbReference type="NCBIfam" id="NF009897">
    <property type="entry name" value="PRK13357.1"/>
    <property type="match status" value="1"/>
</dbReference>
<dbReference type="GO" id="GO:0052654">
    <property type="term" value="F:L-leucine-2-oxoglutarate transaminase activity"/>
    <property type="evidence" value="ECO:0007669"/>
    <property type="project" value="EnsemblFungi"/>
</dbReference>
<dbReference type="CDD" id="cd01557">
    <property type="entry name" value="BCAT_beta_family"/>
    <property type="match status" value="1"/>
</dbReference>
<keyword evidence="14" id="KW-1185">Reference proteome</keyword>